<comment type="subcellular location">
    <subcellularLocation>
        <location evidence="1">Membrane</location>
        <topology evidence="1">Multi-pass membrane protein</topology>
    </subcellularLocation>
</comment>
<dbReference type="InterPro" id="IPR018801">
    <property type="entry name" value="TM129"/>
</dbReference>
<keyword evidence="5 6" id="KW-0472">Membrane</keyword>
<reference evidence="7" key="1">
    <citation type="journal article" date="2023" name="Mol. Biol. Evol.">
        <title>Third-Generation Sequencing Reveals the Adaptive Role of the Epigenome in Three Deep-Sea Polychaetes.</title>
        <authorList>
            <person name="Perez M."/>
            <person name="Aroh O."/>
            <person name="Sun Y."/>
            <person name="Lan Y."/>
            <person name="Juniper S.K."/>
            <person name="Young C.R."/>
            <person name="Angers B."/>
            <person name="Qian P.Y."/>
        </authorList>
    </citation>
    <scope>NUCLEOTIDE SEQUENCE</scope>
    <source>
        <strain evidence="7">R07B-5</strain>
    </source>
</reference>
<accession>A0AAD9PDJ7</accession>
<dbReference type="EMBL" id="JAODUO010000021">
    <property type="protein sequence ID" value="KAK2192871.1"/>
    <property type="molecule type" value="Genomic_DNA"/>
</dbReference>
<dbReference type="GO" id="GO:0016567">
    <property type="term" value="P:protein ubiquitination"/>
    <property type="evidence" value="ECO:0007669"/>
    <property type="project" value="InterPro"/>
</dbReference>
<dbReference type="GO" id="GO:0016020">
    <property type="term" value="C:membrane"/>
    <property type="evidence" value="ECO:0007669"/>
    <property type="project" value="UniProtKB-SubCell"/>
</dbReference>
<evidence type="ECO:0000256" key="1">
    <source>
        <dbReference type="ARBA" id="ARBA00004141"/>
    </source>
</evidence>
<dbReference type="Proteomes" id="UP001209878">
    <property type="component" value="Unassembled WGS sequence"/>
</dbReference>
<keyword evidence="8" id="KW-1185">Reference proteome</keyword>
<feature type="transmembrane region" description="Helical" evidence="6">
    <location>
        <begin position="111"/>
        <end position="135"/>
    </location>
</feature>
<comment type="caution">
    <text evidence="7">The sequence shown here is derived from an EMBL/GenBank/DDBJ whole genome shotgun (WGS) entry which is preliminary data.</text>
</comment>
<name>A0AAD9PDJ7_RIDPI</name>
<dbReference type="PANTHER" id="PTHR31322:SF2">
    <property type="entry name" value="E3 UBIQUITIN-PROTEIN LIGASE TM129"/>
    <property type="match status" value="1"/>
</dbReference>
<evidence type="ECO:0000256" key="5">
    <source>
        <dbReference type="ARBA" id="ARBA00023136"/>
    </source>
</evidence>
<evidence type="ECO:0000313" key="8">
    <source>
        <dbReference type="Proteomes" id="UP001209878"/>
    </source>
</evidence>
<feature type="transmembrane region" description="Helical" evidence="6">
    <location>
        <begin position="31"/>
        <end position="58"/>
    </location>
</feature>
<evidence type="ECO:0000256" key="6">
    <source>
        <dbReference type="SAM" id="Phobius"/>
    </source>
</evidence>
<evidence type="ECO:0008006" key="9">
    <source>
        <dbReference type="Google" id="ProtNLM"/>
    </source>
</evidence>
<comment type="similarity">
    <text evidence="2">Belongs to the TMEM129 family.</text>
</comment>
<evidence type="ECO:0000256" key="3">
    <source>
        <dbReference type="ARBA" id="ARBA00022692"/>
    </source>
</evidence>
<protein>
    <recommendedName>
        <fullName evidence="9">E3 ubiquitin-protein ligase TM129</fullName>
    </recommendedName>
</protein>
<dbReference type="GO" id="GO:0005783">
    <property type="term" value="C:endoplasmic reticulum"/>
    <property type="evidence" value="ECO:0007669"/>
    <property type="project" value="TreeGrafter"/>
</dbReference>
<keyword evidence="4 6" id="KW-1133">Transmembrane helix</keyword>
<proteinExistence type="inferred from homology"/>
<evidence type="ECO:0000313" key="7">
    <source>
        <dbReference type="EMBL" id="KAK2192871.1"/>
    </source>
</evidence>
<dbReference type="AlphaFoldDB" id="A0AAD9PDJ7"/>
<keyword evidence="3 6" id="KW-0812">Transmembrane</keyword>
<dbReference type="Pfam" id="PF10272">
    <property type="entry name" value="Tmpp129"/>
    <property type="match status" value="1"/>
</dbReference>
<sequence>MYDDIYENDDEVINAIVDDEGMASVQLVYTVAYVLISICLIAPPTEFVSAGLTVQNVLSNFLGSENMNFIYYHIRRTTATLLFHSILPLGYCLGLWVFVGINFVQLWSTSLYWQLFIITSILLPCCAALIALYWWRNKWANHPIAKLLQAHAPDGSTWQAVASAINIEFRRIDKFTTGAHGRRLIVTDSWVMNTATYSLYIAHQGDIHLMLDRTEDHPMYHESQTGAQFLNITVTSINQHVGSFTIRLNSMEYSDLKDKLQTQIRNARNIVIQQSLSDRFLEAFRLQVAENAAFHKPPIMDLESCIGCMQKTANVKLQKLCASPQEGSCVQCYCRPMWCLECMGKWFASRQNQQEPETWLSGRAPCPTCRAVFCMLDISMVT</sequence>
<organism evidence="7 8">
    <name type="scientific">Ridgeia piscesae</name>
    <name type="common">Tubeworm</name>
    <dbReference type="NCBI Taxonomy" id="27915"/>
    <lineage>
        <taxon>Eukaryota</taxon>
        <taxon>Metazoa</taxon>
        <taxon>Spiralia</taxon>
        <taxon>Lophotrochozoa</taxon>
        <taxon>Annelida</taxon>
        <taxon>Polychaeta</taxon>
        <taxon>Sedentaria</taxon>
        <taxon>Canalipalpata</taxon>
        <taxon>Sabellida</taxon>
        <taxon>Siboglinidae</taxon>
        <taxon>Ridgeia</taxon>
    </lineage>
</organism>
<evidence type="ECO:0000256" key="2">
    <source>
        <dbReference type="ARBA" id="ARBA00007332"/>
    </source>
</evidence>
<feature type="transmembrane region" description="Helical" evidence="6">
    <location>
        <begin position="79"/>
        <end position="99"/>
    </location>
</feature>
<gene>
    <name evidence="7" type="ORF">NP493_21g07019</name>
</gene>
<dbReference type="PANTHER" id="PTHR31322">
    <property type="entry name" value="E3 UBIQUITIN-PROTEIN LIGASE TM129"/>
    <property type="match status" value="1"/>
</dbReference>
<dbReference type="GO" id="GO:0061630">
    <property type="term" value="F:ubiquitin protein ligase activity"/>
    <property type="evidence" value="ECO:0007669"/>
    <property type="project" value="InterPro"/>
</dbReference>
<evidence type="ECO:0000256" key="4">
    <source>
        <dbReference type="ARBA" id="ARBA00022989"/>
    </source>
</evidence>